<name>A0AAE1B9A3_9GAST</name>
<evidence type="ECO:0000313" key="2">
    <source>
        <dbReference type="EMBL" id="KAK3802164.1"/>
    </source>
</evidence>
<feature type="compositionally biased region" description="Polar residues" evidence="1">
    <location>
        <begin position="1"/>
        <end position="12"/>
    </location>
</feature>
<organism evidence="2 3">
    <name type="scientific">Elysia crispata</name>
    <name type="common">lettuce slug</name>
    <dbReference type="NCBI Taxonomy" id="231223"/>
    <lineage>
        <taxon>Eukaryota</taxon>
        <taxon>Metazoa</taxon>
        <taxon>Spiralia</taxon>
        <taxon>Lophotrochozoa</taxon>
        <taxon>Mollusca</taxon>
        <taxon>Gastropoda</taxon>
        <taxon>Heterobranchia</taxon>
        <taxon>Euthyneura</taxon>
        <taxon>Panpulmonata</taxon>
        <taxon>Sacoglossa</taxon>
        <taxon>Placobranchoidea</taxon>
        <taxon>Plakobranchidae</taxon>
        <taxon>Elysia</taxon>
    </lineage>
</organism>
<accession>A0AAE1B9A3</accession>
<sequence>MSTPSLNSTSRLTPIETPDVEGVIANNSQRTSSRLSPSLPSLVSPPSQTHRNPNVEPKNKQVDKVSKLSSTTAKLTHRHVHTTGKDTLAATSNTRIRGFKSHKYLPSKRKENKEEKEEDEEEEDEDDETEDEEDEDEGEDSEGDEDGNEEISENEDEEDTGDEEDDENEEKKEDGQDEEKKEEVYEVMDGKEDKGDEGEEAVDAATPVADAQLTQQHLVNNKEASDNSKDNSNEELCSLSLKEKGSKDHSNQEIKDQITCYREENNADGNRKSSESYSKGLNSVDINSDRSAASSEGKDITRIPTRSPNSSKSRNSITSRRSSRGSAADRALSQETLDDVLANWHY</sequence>
<feature type="compositionally biased region" description="Basic and acidic residues" evidence="1">
    <location>
        <begin position="169"/>
        <end position="194"/>
    </location>
</feature>
<feature type="compositionally biased region" description="Polar residues" evidence="1">
    <location>
        <begin position="275"/>
        <end position="294"/>
    </location>
</feature>
<gene>
    <name evidence="2" type="ORF">RRG08_050050</name>
</gene>
<dbReference type="Proteomes" id="UP001283361">
    <property type="component" value="Unassembled WGS sequence"/>
</dbReference>
<dbReference type="EMBL" id="JAWDGP010000265">
    <property type="protein sequence ID" value="KAK3802164.1"/>
    <property type="molecule type" value="Genomic_DNA"/>
</dbReference>
<feature type="compositionally biased region" description="Basic residues" evidence="1">
    <location>
        <begin position="97"/>
        <end position="107"/>
    </location>
</feature>
<feature type="compositionally biased region" description="Low complexity" evidence="1">
    <location>
        <begin position="306"/>
        <end position="333"/>
    </location>
</feature>
<proteinExistence type="predicted"/>
<feature type="compositionally biased region" description="Low complexity" evidence="1">
    <location>
        <begin position="28"/>
        <end position="49"/>
    </location>
</feature>
<feature type="compositionally biased region" description="Basic and acidic residues" evidence="1">
    <location>
        <begin position="241"/>
        <end position="274"/>
    </location>
</feature>
<evidence type="ECO:0000313" key="3">
    <source>
        <dbReference type="Proteomes" id="UP001283361"/>
    </source>
</evidence>
<reference evidence="2" key="1">
    <citation type="journal article" date="2023" name="G3 (Bethesda)">
        <title>A reference genome for the long-term kleptoplast-retaining sea slug Elysia crispata morphotype clarki.</title>
        <authorList>
            <person name="Eastman K.E."/>
            <person name="Pendleton A.L."/>
            <person name="Shaikh M.A."/>
            <person name="Suttiyut T."/>
            <person name="Ogas R."/>
            <person name="Tomko P."/>
            <person name="Gavelis G."/>
            <person name="Widhalm J.R."/>
            <person name="Wisecaver J.H."/>
        </authorList>
    </citation>
    <scope>NUCLEOTIDE SEQUENCE</scope>
    <source>
        <strain evidence="2">ECLA1</strain>
    </source>
</reference>
<feature type="compositionally biased region" description="Acidic residues" evidence="1">
    <location>
        <begin position="116"/>
        <end position="168"/>
    </location>
</feature>
<dbReference type="AlphaFoldDB" id="A0AAE1B9A3"/>
<comment type="caution">
    <text evidence="2">The sequence shown here is derived from an EMBL/GenBank/DDBJ whole genome shotgun (WGS) entry which is preliminary data.</text>
</comment>
<keyword evidence="3" id="KW-1185">Reference proteome</keyword>
<feature type="compositionally biased region" description="Basic and acidic residues" evidence="1">
    <location>
        <begin position="223"/>
        <end position="232"/>
    </location>
</feature>
<feature type="compositionally biased region" description="Basic and acidic residues" evidence="1">
    <location>
        <begin position="57"/>
        <end position="66"/>
    </location>
</feature>
<protein>
    <submittedName>
        <fullName evidence="2">Uncharacterized protein</fullName>
    </submittedName>
</protein>
<evidence type="ECO:0000256" key="1">
    <source>
        <dbReference type="SAM" id="MobiDB-lite"/>
    </source>
</evidence>
<feature type="region of interest" description="Disordered" evidence="1">
    <location>
        <begin position="1"/>
        <end position="337"/>
    </location>
</feature>